<feature type="region of interest" description="Disordered" evidence="1">
    <location>
        <begin position="1"/>
        <end position="46"/>
    </location>
</feature>
<proteinExistence type="predicted"/>
<dbReference type="EMBL" id="JAWZYT010002836">
    <property type="protein sequence ID" value="KAK4301730.1"/>
    <property type="molecule type" value="Genomic_DNA"/>
</dbReference>
<organism evidence="2 3">
    <name type="scientific">Petrolisthes manimaculis</name>
    <dbReference type="NCBI Taxonomy" id="1843537"/>
    <lineage>
        <taxon>Eukaryota</taxon>
        <taxon>Metazoa</taxon>
        <taxon>Ecdysozoa</taxon>
        <taxon>Arthropoda</taxon>
        <taxon>Crustacea</taxon>
        <taxon>Multicrustacea</taxon>
        <taxon>Malacostraca</taxon>
        <taxon>Eumalacostraca</taxon>
        <taxon>Eucarida</taxon>
        <taxon>Decapoda</taxon>
        <taxon>Pleocyemata</taxon>
        <taxon>Anomura</taxon>
        <taxon>Galatheoidea</taxon>
        <taxon>Porcellanidae</taxon>
        <taxon>Petrolisthes</taxon>
    </lineage>
</organism>
<evidence type="ECO:0000256" key="1">
    <source>
        <dbReference type="SAM" id="MobiDB-lite"/>
    </source>
</evidence>
<feature type="compositionally biased region" description="Basic and acidic residues" evidence="1">
    <location>
        <begin position="33"/>
        <end position="46"/>
    </location>
</feature>
<evidence type="ECO:0000313" key="2">
    <source>
        <dbReference type="EMBL" id="KAK4301730.1"/>
    </source>
</evidence>
<feature type="compositionally biased region" description="Basic and acidic residues" evidence="1">
    <location>
        <begin position="1"/>
        <end position="23"/>
    </location>
</feature>
<gene>
    <name evidence="2" type="ORF">Pmani_026142</name>
</gene>
<reference evidence="2" key="1">
    <citation type="submission" date="2023-11" db="EMBL/GenBank/DDBJ databases">
        <title>Genome assemblies of two species of porcelain crab, Petrolisthes cinctipes and Petrolisthes manimaculis (Anomura: Porcellanidae).</title>
        <authorList>
            <person name="Angst P."/>
        </authorList>
    </citation>
    <scope>NUCLEOTIDE SEQUENCE</scope>
    <source>
        <strain evidence="2">PB745_02</strain>
        <tissue evidence="2">Gill</tissue>
    </source>
</reference>
<dbReference type="Proteomes" id="UP001292094">
    <property type="component" value="Unassembled WGS sequence"/>
</dbReference>
<accession>A0AAE1U0E4</accession>
<name>A0AAE1U0E4_9EUCA</name>
<keyword evidence="3" id="KW-1185">Reference proteome</keyword>
<dbReference type="AlphaFoldDB" id="A0AAE1U0E4"/>
<protein>
    <submittedName>
        <fullName evidence="2">Uncharacterized protein</fullName>
    </submittedName>
</protein>
<evidence type="ECO:0000313" key="3">
    <source>
        <dbReference type="Proteomes" id="UP001292094"/>
    </source>
</evidence>
<sequence>MIGAREGGKGGKRAPDKVNEKGGQKPMKCAGEGAREPTQRERSNRGLEKMVFESQLHEMCHVYVYVWLL</sequence>
<comment type="caution">
    <text evidence="2">The sequence shown here is derived from an EMBL/GenBank/DDBJ whole genome shotgun (WGS) entry which is preliminary data.</text>
</comment>